<reference evidence="4" key="1">
    <citation type="submission" date="2022-09" db="EMBL/GenBank/DDBJ databases">
        <title>Aureispira anguillicida sp. nov., isolated from Leptocephalus of Japanese eel Anguilla japonica.</title>
        <authorList>
            <person name="Yuasa K."/>
            <person name="Mekata T."/>
            <person name="Ikunari K."/>
        </authorList>
    </citation>
    <scope>NUCLEOTIDE SEQUENCE</scope>
    <source>
        <strain evidence="4">EL160426</strain>
    </source>
</reference>
<evidence type="ECO:0000256" key="1">
    <source>
        <dbReference type="ARBA" id="ARBA00022729"/>
    </source>
</evidence>
<accession>A0A915YKE6</accession>
<proteinExistence type="predicted"/>
<evidence type="ECO:0000313" key="4">
    <source>
        <dbReference type="EMBL" id="BDS14840.1"/>
    </source>
</evidence>
<dbReference type="Pfam" id="PF13517">
    <property type="entry name" value="FG-GAP_3"/>
    <property type="match status" value="3"/>
</dbReference>
<evidence type="ECO:0000313" key="5">
    <source>
        <dbReference type="Proteomes" id="UP001060919"/>
    </source>
</evidence>
<feature type="domain" description="ASPIC/UnbV" evidence="2">
    <location>
        <begin position="461"/>
        <end position="527"/>
    </location>
</feature>
<dbReference type="EMBL" id="AP026867">
    <property type="protein sequence ID" value="BDS14840.1"/>
    <property type="molecule type" value="Genomic_DNA"/>
</dbReference>
<dbReference type="Gene3D" id="2.130.10.130">
    <property type="entry name" value="Integrin alpha, N-terminal"/>
    <property type="match status" value="2"/>
</dbReference>
<dbReference type="PANTHER" id="PTHR16026:SF0">
    <property type="entry name" value="CARTILAGE ACIDIC PROTEIN 1"/>
    <property type="match status" value="1"/>
</dbReference>
<dbReference type="InterPro" id="IPR027039">
    <property type="entry name" value="Crtac1"/>
</dbReference>
<evidence type="ECO:0000259" key="2">
    <source>
        <dbReference type="Pfam" id="PF07593"/>
    </source>
</evidence>
<dbReference type="PANTHER" id="PTHR16026">
    <property type="entry name" value="CARTILAGE ACIDIC PROTEIN 1"/>
    <property type="match status" value="1"/>
</dbReference>
<dbReference type="InterPro" id="IPR013517">
    <property type="entry name" value="FG-GAP"/>
</dbReference>
<dbReference type="InterPro" id="IPR026444">
    <property type="entry name" value="Secre_tail"/>
</dbReference>
<dbReference type="AlphaFoldDB" id="A0A915YKE6"/>
<dbReference type="Pfam" id="PF18962">
    <property type="entry name" value="Por_Secre_tail"/>
    <property type="match status" value="1"/>
</dbReference>
<dbReference type="InterPro" id="IPR011519">
    <property type="entry name" value="UnbV_ASPIC"/>
</dbReference>
<dbReference type="KEGG" id="aup:AsAng_0056220"/>
<dbReference type="InterPro" id="IPR028994">
    <property type="entry name" value="Integrin_alpha_N"/>
</dbReference>
<protein>
    <submittedName>
        <fullName evidence="4">FG-GAP-like repeat-containing protein</fullName>
    </submittedName>
</protein>
<evidence type="ECO:0000259" key="3">
    <source>
        <dbReference type="Pfam" id="PF18962"/>
    </source>
</evidence>
<dbReference type="SUPFAM" id="SSF69318">
    <property type="entry name" value="Integrin alpha N-terminal domain"/>
    <property type="match status" value="1"/>
</dbReference>
<feature type="domain" description="Secretion system C-terminal sorting" evidence="3">
    <location>
        <begin position="550"/>
        <end position="626"/>
    </location>
</feature>
<organism evidence="4 5">
    <name type="scientific">Aureispira anguillae</name>
    <dbReference type="NCBI Taxonomy" id="2864201"/>
    <lineage>
        <taxon>Bacteria</taxon>
        <taxon>Pseudomonadati</taxon>
        <taxon>Bacteroidota</taxon>
        <taxon>Saprospiria</taxon>
        <taxon>Saprospirales</taxon>
        <taxon>Saprospiraceae</taxon>
        <taxon>Aureispira</taxon>
    </lineage>
</organism>
<dbReference type="Proteomes" id="UP001060919">
    <property type="component" value="Chromosome"/>
</dbReference>
<dbReference type="NCBIfam" id="TIGR04183">
    <property type="entry name" value="Por_Secre_tail"/>
    <property type="match status" value="1"/>
</dbReference>
<name>A0A915YKE6_9BACT</name>
<sequence length="628" mass="69055">MFPKLFTLPFMGFLLLLLTYSTVSYSQTTFSDVTSSIGIDHYHQTDDMGGGLAIFDYNNDTFPDIFYTGGFQRAALYKNNGDGTFTDVTLAAGLGFTDSVAFIAIVTGDIDNDGYRDIYLGTEGKDPNYLLRNNGNGTFSDITTSAGVAGDSSWTLSVTFGDYNKDSYLDLYVSNYVDTADVAFDSLGNFIGFTHICHRNILFMNNGDNTFTDVTTNMDVADLGCTLATVFTDYDSDRDVDIFTANDFGQWIVPNALYQNNYPGSFSDVSMPSNINSKMFGMGIAIGDYDQDLDLDYYVTNIGRNVLNKNNGDGTFTDTTNAAGVTNQWIFQDSLHATGWGTGFMDIDNDSYLDLYVANGLINAIPELLTSHIDPDKLYHNNGDGTFSDISALIPVDSLATSRGFAYGDYDNDGDIDLFPLPSLTDHTHDTIKVLVLRNDLNNNNNWLKVSLTGTVSNRDAFGAQILIYVNGKSWVHEISAGGSHCSQHSSIAHFGLGTANLVDSLVINWPNGITERLANINSNQTLYLTEGLISTINSPSQNTLNFIAFPNPAHEQLNIRYRLSQEQATELKLINALGQIVWQQHNGRQQAGQYNLTIPIQALNSGIYCIEFANKNKASTHKIIIQH</sequence>
<dbReference type="RefSeq" id="WP_264790045.1">
    <property type="nucleotide sequence ID" value="NZ_AP026867.1"/>
</dbReference>
<dbReference type="Pfam" id="PF07593">
    <property type="entry name" value="UnbV_ASPIC"/>
    <property type="match status" value="1"/>
</dbReference>
<keyword evidence="1" id="KW-0732">Signal</keyword>
<gene>
    <name evidence="4" type="ORF">AsAng_0056220</name>
</gene>
<keyword evidence="5" id="KW-1185">Reference proteome</keyword>